<dbReference type="eggNOG" id="COG4502">
    <property type="taxonomic scope" value="Bacteria"/>
</dbReference>
<dbReference type="Pfam" id="PF06941">
    <property type="entry name" value="NT5C"/>
    <property type="match status" value="1"/>
</dbReference>
<dbReference type="Proteomes" id="UP000192288">
    <property type="component" value="Unassembled WGS sequence"/>
</dbReference>
<comment type="caution">
    <text evidence="2">The sequence shown here is derived from an EMBL/GenBank/DDBJ whole genome shotgun (WGS) entry which is preliminary data.</text>
</comment>
<dbReference type="EMBL" id="MPLS01000038">
    <property type="protein sequence ID" value="ORI97202.1"/>
    <property type="molecule type" value="Genomic_DNA"/>
</dbReference>
<name>A0A1X0VBT4_LEUPS</name>
<reference evidence="2 3" key="1">
    <citation type="journal article" date="2017" name="Front. Microbiol.">
        <title>Genomic Characterization of Dairy Associated Leuconostoc Species and Diversity of Leuconostocs in Undefined Mixed Mesophilic Starter Cultures.</title>
        <authorList>
            <person name="Frantzen C.A."/>
            <person name="Kot W."/>
            <person name="Pedersen T.B."/>
            <person name="Ardo Y.M."/>
            <person name="Broadbent J.R."/>
            <person name="Neve H."/>
            <person name="Hansen L.H."/>
            <person name="Dal Bello F."/>
            <person name="Ostlie H.M."/>
            <person name="Kleppen H.P."/>
            <person name="Vogensen F.K."/>
            <person name="Holo H."/>
        </authorList>
    </citation>
    <scope>NUCLEOTIDE SEQUENCE [LARGE SCALE GENOMIC DNA]</scope>
    <source>
        <strain evidence="2 3">LMGCF08</strain>
    </source>
</reference>
<dbReference type="InterPro" id="IPR023214">
    <property type="entry name" value="HAD_sf"/>
</dbReference>
<dbReference type="GO" id="GO:0009264">
    <property type="term" value="P:deoxyribonucleotide catabolic process"/>
    <property type="evidence" value="ECO:0007669"/>
    <property type="project" value="InterPro"/>
</dbReference>
<comment type="similarity">
    <text evidence="1">Belongs to the 5'(3')-deoxyribonucleotidase family.</text>
</comment>
<protein>
    <submittedName>
        <fullName evidence="2">Uncharacterized protein</fullName>
    </submittedName>
</protein>
<organism evidence="2 3">
    <name type="scientific">Leuconostoc pseudomesenteroides</name>
    <dbReference type="NCBI Taxonomy" id="33968"/>
    <lineage>
        <taxon>Bacteria</taxon>
        <taxon>Bacillati</taxon>
        <taxon>Bacillota</taxon>
        <taxon>Bacilli</taxon>
        <taxon>Lactobacillales</taxon>
        <taxon>Lactobacillaceae</taxon>
        <taxon>Leuconostoc</taxon>
    </lineage>
</organism>
<dbReference type="AlphaFoldDB" id="A0A1X0VBT4"/>
<evidence type="ECO:0000313" key="2">
    <source>
        <dbReference type="EMBL" id="ORI97202.1"/>
    </source>
</evidence>
<dbReference type="RefSeq" id="WP_004914191.1">
    <property type="nucleotide sequence ID" value="NZ_MPLS01000038.1"/>
</dbReference>
<proteinExistence type="inferred from homology"/>
<sequence>MDNTIVDTLPVLNAENDKPHLYQFKKPDQIPGIFRNLPPLPDAIDSIYALSKYYDMYILSTAPWQNPSAWEDKISWLNDFFGNQPDSPFYKKVILTHQKNLNKIAGAILLDDRPYHGAHDWDDPELDSFWLQYGHDKELVWSKNLVNFLIEVAKSNQDSIRDKIFSVNNNYHYSLHQTDQTFKKESWE</sequence>
<dbReference type="Gene3D" id="3.40.50.1000">
    <property type="entry name" value="HAD superfamily/HAD-like"/>
    <property type="match status" value="1"/>
</dbReference>
<dbReference type="GO" id="GO:0008253">
    <property type="term" value="F:5'-nucleotidase activity"/>
    <property type="evidence" value="ECO:0007669"/>
    <property type="project" value="InterPro"/>
</dbReference>
<accession>A0A1X0VBT4</accession>
<dbReference type="InterPro" id="IPR036412">
    <property type="entry name" value="HAD-like_sf"/>
</dbReference>
<dbReference type="SUPFAM" id="SSF56784">
    <property type="entry name" value="HAD-like"/>
    <property type="match status" value="1"/>
</dbReference>
<gene>
    <name evidence="2" type="ORF">BMR96_08450</name>
</gene>
<evidence type="ECO:0000313" key="3">
    <source>
        <dbReference type="Proteomes" id="UP000192288"/>
    </source>
</evidence>
<dbReference type="InterPro" id="IPR010708">
    <property type="entry name" value="5'(3')-deoxyribonucleotidase"/>
</dbReference>
<dbReference type="STRING" id="33968.BMS77_07285"/>
<evidence type="ECO:0000256" key="1">
    <source>
        <dbReference type="ARBA" id="ARBA00009589"/>
    </source>
</evidence>